<protein>
    <recommendedName>
        <fullName evidence="3">DNA polymerase III subunit delta</fullName>
    </recommendedName>
</protein>
<dbReference type="AlphaFoldDB" id="A0A255YGD5"/>
<dbReference type="Gene3D" id="3.40.50.300">
    <property type="entry name" value="P-loop containing nucleotide triphosphate hydrolases"/>
    <property type="match status" value="1"/>
</dbReference>
<accession>A0A255YGD5</accession>
<dbReference type="SUPFAM" id="SSF52540">
    <property type="entry name" value="P-loop containing nucleoside triphosphate hydrolases"/>
    <property type="match status" value="1"/>
</dbReference>
<dbReference type="InterPro" id="IPR027417">
    <property type="entry name" value="P-loop_NTPase"/>
</dbReference>
<dbReference type="GO" id="GO:0009360">
    <property type="term" value="C:DNA polymerase III complex"/>
    <property type="evidence" value="ECO:0007669"/>
    <property type="project" value="TreeGrafter"/>
</dbReference>
<comment type="caution">
    <text evidence="1">The sequence shown here is derived from an EMBL/GenBank/DDBJ whole genome shotgun (WGS) entry which is preliminary data.</text>
</comment>
<dbReference type="GO" id="GO:0006261">
    <property type="term" value="P:DNA-templated DNA replication"/>
    <property type="evidence" value="ECO:0007669"/>
    <property type="project" value="TreeGrafter"/>
</dbReference>
<dbReference type="EMBL" id="NOXT01000111">
    <property type="protein sequence ID" value="OYQ28233.1"/>
    <property type="molecule type" value="Genomic_DNA"/>
</dbReference>
<dbReference type="PANTHER" id="PTHR11669:SF8">
    <property type="entry name" value="DNA POLYMERASE III SUBUNIT DELTA"/>
    <property type="match status" value="1"/>
</dbReference>
<gene>
    <name evidence="1" type="ORF">CHU93_09730</name>
</gene>
<reference evidence="1 2" key="1">
    <citation type="submission" date="2017-07" db="EMBL/GenBank/DDBJ databases">
        <title>Sandarakinorhabdus cyanobacteriorum sp. nov., a novel bacterium isolated from cyanobacterial aggregates in a eutrophic lake.</title>
        <authorList>
            <person name="Cai H."/>
        </authorList>
    </citation>
    <scope>NUCLEOTIDE SEQUENCE [LARGE SCALE GENOMIC DNA]</scope>
    <source>
        <strain evidence="1 2">TH057</strain>
    </source>
</reference>
<evidence type="ECO:0000313" key="1">
    <source>
        <dbReference type="EMBL" id="OYQ28233.1"/>
    </source>
</evidence>
<sequence>MTGLIGHDAQIAAFMAAFAGGRPHHAWLLVGQQGLGKARFARAAATWLLAGAPPQFDVPETSEAARLMAAGSHLDYRLIERTTGKTGKLRAEIVIGQIVRRPDSEGQPLREFLSGTPMLGPRRVVVIDAADDMNRNTANALLKSLEEPSEDTVFLLISHSPGRLLPTIRSRCRTLRFSRLADAEVRRVLAGADLDGEDEDLLVDLAAGCPGRALSLAGAGITSLSRDLAALVGQPVERANPAALALAKSLSAKGREGRYAALLDRVPAMIATQAQQLHGAAREKAIAEWEQASRLAREAMPLQLEPSQVAWRLAMHLASVPN</sequence>
<evidence type="ECO:0000313" key="2">
    <source>
        <dbReference type="Proteomes" id="UP000216991"/>
    </source>
</evidence>
<dbReference type="Pfam" id="PF13177">
    <property type="entry name" value="DNA_pol3_delta2"/>
    <property type="match status" value="1"/>
</dbReference>
<proteinExistence type="predicted"/>
<keyword evidence="2" id="KW-1185">Reference proteome</keyword>
<organism evidence="1 2">
    <name type="scientific">Sandarakinorhabdus cyanobacteriorum</name>
    <dbReference type="NCBI Taxonomy" id="1981098"/>
    <lineage>
        <taxon>Bacteria</taxon>
        <taxon>Pseudomonadati</taxon>
        <taxon>Pseudomonadota</taxon>
        <taxon>Alphaproteobacteria</taxon>
        <taxon>Sphingomonadales</taxon>
        <taxon>Sphingosinicellaceae</taxon>
        <taxon>Sandarakinorhabdus</taxon>
    </lineage>
</organism>
<dbReference type="RefSeq" id="WP_094473878.1">
    <property type="nucleotide sequence ID" value="NZ_NOXT01000111.1"/>
</dbReference>
<dbReference type="InterPro" id="IPR050238">
    <property type="entry name" value="DNA_Rep/Repair_Clamp_Loader"/>
</dbReference>
<dbReference type="Proteomes" id="UP000216991">
    <property type="component" value="Unassembled WGS sequence"/>
</dbReference>
<evidence type="ECO:0008006" key="3">
    <source>
        <dbReference type="Google" id="ProtNLM"/>
    </source>
</evidence>
<name>A0A255YGD5_9SPHN</name>
<dbReference type="PANTHER" id="PTHR11669">
    <property type="entry name" value="REPLICATION FACTOR C / DNA POLYMERASE III GAMMA-TAU SUBUNIT"/>
    <property type="match status" value="1"/>
</dbReference>
<dbReference type="OrthoDB" id="9811073at2"/>